<evidence type="ECO:0000256" key="1">
    <source>
        <dbReference type="ARBA" id="ARBA00010424"/>
    </source>
</evidence>
<dbReference type="PANTHER" id="PTHR48413">
    <property type="match status" value="1"/>
</dbReference>
<dbReference type="SUPFAM" id="SSF102110">
    <property type="entry name" value="(2r)-phospho-3-sulfolactate synthase ComA"/>
    <property type="match status" value="1"/>
</dbReference>
<organism evidence="2 3">
    <name type="scientific">Chitinophaga cymbidii</name>
    <dbReference type="NCBI Taxonomy" id="1096750"/>
    <lineage>
        <taxon>Bacteria</taxon>
        <taxon>Pseudomonadati</taxon>
        <taxon>Bacteroidota</taxon>
        <taxon>Chitinophagia</taxon>
        <taxon>Chitinophagales</taxon>
        <taxon>Chitinophagaceae</taxon>
        <taxon>Chitinophaga</taxon>
    </lineage>
</organism>
<reference evidence="2 3" key="1">
    <citation type="submission" date="2019-07" db="EMBL/GenBank/DDBJ databases">
        <title>Whole genome shotgun sequence of Chitinophaga cymbidii NBRC 109752.</title>
        <authorList>
            <person name="Hosoyama A."/>
            <person name="Uohara A."/>
            <person name="Ohji S."/>
            <person name="Ichikawa N."/>
        </authorList>
    </citation>
    <scope>NUCLEOTIDE SEQUENCE [LARGE SCALE GENOMIC DNA]</scope>
    <source>
        <strain evidence="2 3">NBRC 109752</strain>
    </source>
</reference>
<dbReference type="PANTHER" id="PTHR48413:SF1">
    <property type="entry name" value="PROTEIN HEAT-STRESS-ASSOCIATED 32"/>
    <property type="match status" value="1"/>
</dbReference>
<name>A0A512RRW5_9BACT</name>
<accession>A0A512RRW5</accession>
<dbReference type="AlphaFoldDB" id="A0A512RRW5"/>
<proteinExistence type="inferred from homology"/>
<sequence>MNFTLDKIPERTQKPRKHGLTMVNDKGLSLQDTKNFLSASAPHVDFVKLAFGTAYVTPNLGEKIKIYQSHNVPVFFGGLLFEAFLIRNQFDDYVNTIKEYGITHIEVSDGSLDIPHAEKCGYIEKLAKLGTVLSEVGSKDKDREHITPPYKWIELMKAELDAGAEYIVAEARESGTVGLYRDSGEVREGLVQEILTQVPGEKIIWEAPLKSQQLYFLELTGCNANLGNIAPGEIISLEAMRIGLRGDSFHFYLDGE</sequence>
<evidence type="ECO:0000313" key="2">
    <source>
        <dbReference type="EMBL" id="GEP98438.1"/>
    </source>
</evidence>
<comment type="caution">
    <text evidence="2">The sequence shown here is derived from an EMBL/GenBank/DDBJ whole genome shotgun (WGS) entry which is preliminary data.</text>
</comment>
<dbReference type="InterPro" id="IPR036112">
    <property type="entry name" value="ComA_synth_sf"/>
</dbReference>
<dbReference type="InterPro" id="IPR003830">
    <property type="entry name" value="ComA_synth"/>
</dbReference>
<comment type="similarity">
    <text evidence="1">Belongs to the phosphosulfolactate synthase family.</text>
</comment>
<dbReference type="OrthoDB" id="7809088at2"/>
<evidence type="ECO:0000313" key="3">
    <source>
        <dbReference type="Proteomes" id="UP000321436"/>
    </source>
</evidence>
<dbReference type="Gene3D" id="3.20.20.70">
    <property type="entry name" value="Aldolase class I"/>
    <property type="match status" value="1"/>
</dbReference>
<gene>
    <name evidence="2" type="ORF">CCY01nite_46980</name>
</gene>
<dbReference type="Proteomes" id="UP000321436">
    <property type="component" value="Unassembled WGS sequence"/>
</dbReference>
<dbReference type="RefSeq" id="WP_146866998.1">
    <property type="nucleotide sequence ID" value="NZ_BKAU01000006.1"/>
</dbReference>
<keyword evidence="3" id="KW-1185">Reference proteome</keyword>
<dbReference type="InterPro" id="IPR013785">
    <property type="entry name" value="Aldolase_TIM"/>
</dbReference>
<protein>
    <submittedName>
        <fullName evidence="2">Phosphosulfolactate synthase</fullName>
    </submittedName>
</protein>
<dbReference type="EMBL" id="BKAU01000006">
    <property type="protein sequence ID" value="GEP98438.1"/>
    <property type="molecule type" value="Genomic_DNA"/>
</dbReference>
<dbReference type="Pfam" id="PF02679">
    <property type="entry name" value="ComA"/>
    <property type="match status" value="1"/>
</dbReference>